<dbReference type="SUPFAM" id="SSF52087">
    <property type="entry name" value="CRAL/TRIO domain"/>
    <property type="match status" value="1"/>
</dbReference>
<dbReference type="EMBL" id="SWLB01000019">
    <property type="protein sequence ID" value="KAF3325972.1"/>
    <property type="molecule type" value="Genomic_DNA"/>
</dbReference>
<evidence type="ECO:0000313" key="3">
    <source>
        <dbReference type="Proteomes" id="UP000623129"/>
    </source>
</evidence>
<dbReference type="Pfam" id="PF03765">
    <property type="entry name" value="CRAL_TRIO_N"/>
    <property type="match status" value="1"/>
</dbReference>
<gene>
    <name evidence="2" type="ORF">FCM35_KLT09052</name>
</gene>
<dbReference type="Pfam" id="PF00650">
    <property type="entry name" value="CRAL_TRIO"/>
    <property type="match status" value="1"/>
</dbReference>
<dbReference type="SMART" id="SM00516">
    <property type="entry name" value="SEC14"/>
    <property type="match status" value="1"/>
</dbReference>
<dbReference type="PANTHER" id="PTHR46226">
    <property type="entry name" value="CRAL-TRIO DOMAIN-CONTAINING PROTEIN"/>
    <property type="match status" value="1"/>
</dbReference>
<dbReference type="InterPro" id="IPR036865">
    <property type="entry name" value="CRAL-TRIO_dom_sf"/>
</dbReference>
<dbReference type="InterPro" id="IPR011074">
    <property type="entry name" value="CRAL/TRIO_N_dom"/>
</dbReference>
<dbReference type="Gene3D" id="3.40.525.10">
    <property type="entry name" value="CRAL-TRIO lipid binding domain"/>
    <property type="match status" value="1"/>
</dbReference>
<evidence type="ECO:0000259" key="1">
    <source>
        <dbReference type="PROSITE" id="PS50191"/>
    </source>
</evidence>
<dbReference type="CDD" id="cd00170">
    <property type="entry name" value="SEC14"/>
    <property type="match status" value="1"/>
</dbReference>
<accession>A0A833QQ47</accession>
<organism evidence="2 3">
    <name type="scientific">Carex littledalei</name>
    <dbReference type="NCBI Taxonomy" id="544730"/>
    <lineage>
        <taxon>Eukaryota</taxon>
        <taxon>Viridiplantae</taxon>
        <taxon>Streptophyta</taxon>
        <taxon>Embryophyta</taxon>
        <taxon>Tracheophyta</taxon>
        <taxon>Spermatophyta</taxon>
        <taxon>Magnoliopsida</taxon>
        <taxon>Liliopsida</taxon>
        <taxon>Poales</taxon>
        <taxon>Cyperaceae</taxon>
        <taxon>Cyperoideae</taxon>
        <taxon>Cariceae</taxon>
        <taxon>Carex</taxon>
        <taxon>Carex subgen. Euthyceras</taxon>
    </lineage>
</organism>
<protein>
    <submittedName>
        <fullName evidence="2">Phosphatidylinositol/phosphatidylcholine transfer protein SFH2</fullName>
    </submittedName>
</protein>
<dbReference type="AlphaFoldDB" id="A0A833QQ47"/>
<dbReference type="PROSITE" id="PS50191">
    <property type="entry name" value="CRAL_TRIO"/>
    <property type="match status" value="1"/>
</dbReference>
<keyword evidence="3" id="KW-1185">Reference proteome</keyword>
<dbReference type="InterPro" id="IPR036273">
    <property type="entry name" value="CRAL/TRIO_N_dom_sf"/>
</dbReference>
<reference evidence="2" key="1">
    <citation type="submission" date="2020-01" db="EMBL/GenBank/DDBJ databases">
        <title>Genome sequence of Kobresia littledalei, the first chromosome-level genome in the family Cyperaceae.</title>
        <authorList>
            <person name="Qu G."/>
        </authorList>
    </citation>
    <scope>NUCLEOTIDE SEQUENCE</scope>
    <source>
        <strain evidence="2">C.B.Clarke</strain>
        <tissue evidence="2">Leaf</tissue>
    </source>
</reference>
<dbReference type="PANTHER" id="PTHR46226:SF6">
    <property type="entry name" value="SEC14P-LIKE PHOSPHATIDYLINOSITOL TRANSFER FAMILY PROTEIN"/>
    <property type="match status" value="1"/>
</dbReference>
<dbReference type="Proteomes" id="UP000623129">
    <property type="component" value="Unassembled WGS sequence"/>
</dbReference>
<dbReference type="OrthoDB" id="1434354at2759"/>
<feature type="domain" description="CRAL-TRIO" evidence="1">
    <location>
        <begin position="79"/>
        <end position="239"/>
    </location>
</feature>
<dbReference type="InterPro" id="IPR001251">
    <property type="entry name" value="CRAL-TRIO_dom"/>
</dbReference>
<sequence>MGLATQDAIKQLSALMDELEEPLKRTFQNVHQGYQNETLARFLRAREGIVSKAHKMLMDCLNWRISSEIDSILSKPIVPVDLYRSVRDSQLIGMSGYSKEGLPVFALGVGLSTFDQASVHYYMQSHIQINEYRDRVVLPEACKKYGKKIVTCLKVLDMTGLKLSALSQIKLLTMISTIDDLNYPEKTETYYIVNAPYIFSACWKVVKPLLQERTRKKIKVLSGSGREELLQIMDYHSLPHFCKRDGAGSGSGSTRYELSDNRNCFSLDHPFHQELYNYIKQQASKVNPVGPIKHGSFHVEMPEPDAEGNLIVKTIESEMHKFGDVNGISHSVNGLKILDN</sequence>
<comment type="caution">
    <text evidence="2">The sequence shown here is derived from an EMBL/GenBank/DDBJ whole genome shotgun (WGS) entry which is preliminary data.</text>
</comment>
<dbReference type="SUPFAM" id="SSF46938">
    <property type="entry name" value="CRAL/TRIO N-terminal domain"/>
    <property type="match status" value="1"/>
</dbReference>
<evidence type="ECO:0000313" key="2">
    <source>
        <dbReference type="EMBL" id="KAF3325972.1"/>
    </source>
</evidence>
<proteinExistence type="predicted"/>
<name>A0A833QQ47_9POAL</name>